<dbReference type="GeneID" id="780348"/>
<dbReference type="InterPro" id="IPR056273">
    <property type="entry name" value="CDK5RAP2_MYOME_CC"/>
</dbReference>
<evidence type="ECO:0000256" key="2">
    <source>
        <dbReference type="SAM" id="MobiDB-lite"/>
    </source>
</evidence>
<keyword evidence="4" id="KW-1185">Reference proteome</keyword>
<accession>A0A8J1JGL1</accession>
<dbReference type="PANTHER" id="PTHR46501">
    <property type="entry name" value="MYOMEGALIN"/>
    <property type="match status" value="1"/>
</dbReference>
<dbReference type="GO" id="GO:0005813">
    <property type="term" value="C:centrosome"/>
    <property type="evidence" value="ECO:0000318"/>
    <property type="project" value="GO_Central"/>
</dbReference>
<dbReference type="InterPro" id="IPR010630">
    <property type="entry name" value="Olduvai_dom"/>
</dbReference>
<organism evidence="4 5">
    <name type="scientific">Xenopus tropicalis</name>
    <name type="common">Western clawed frog</name>
    <name type="synonym">Silurana tropicalis</name>
    <dbReference type="NCBI Taxonomy" id="8364"/>
    <lineage>
        <taxon>Eukaryota</taxon>
        <taxon>Metazoa</taxon>
        <taxon>Chordata</taxon>
        <taxon>Craniata</taxon>
        <taxon>Vertebrata</taxon>
        <taxon>Euteleostomi</taxon>
        <taxon>Amphibia</taxon>
        <taxon>Batrachia</taxon>
        <taxon>Anura</taxon>
        <taxon>Pipoidea</taxon>
        <taxon>Pipidae</taxon>
        <taxon>Xenopodinae</taxon>
        <taxon>Xenopus</taxon>
        <taxon>Silurana</taxon>
    </lineage>
</organism>
<feature type="compositionally biased region" description="Polar residues" evidence="2">
    <location>
        <begin position="1711"/>
        <end position="1731"/>
    </location>
</feature>
<dbReference type="InterPro" id="IPR052593">
    <property type="entry name" value="MT-associated_AKAP9-binding"/>
</dbReference>
<feature type="coiled-coil region" evidence="1">
    <location>
        <begin position="999"/>
        <end position="1026"/>
    </location>
</feature>
<dbReference type="Pfam" id="PF23246">
    <property type="entry name" value="CC_CDK5RAP2"/>
    <property type="match status" value="1"/>
</dbReference>
<feature type="compositionally biased region" description="Basic and acidic residues" evidence="2">
    <location>
        <begin position="262"/>
        <end position="271"/>
    </location>
</feature>
<dbReference type="Xenbase" id="XB-GENE-982015">
    <property type="gene designation" value="pde4dip"/>
</dbReference>
<feature type="region of interest" description="Disordered" evidence="2">
    <location>
        <begin position="1707"/>
        <end position="1745"/>
    </location>
</feature>
<feature type="region of interest" description="Disordered" evidence="2">
    <location>
        <begin position="1285"/>
        <end position="1321"/>
    </location>
</feature>
<dbReference type="GO" id="GO:1903358">
    <property type="term" value="P:regulation of Golgi organization"/>
    <property type="evidence" value="ECO:0000318"/>
    <property type="project" value="GO_Central"/>
</dbReference>
<dbReference type="RefSeq" id="XP_031756145.1">
    <property type="nucleotide sequence ID" value="XM_031900285.1"/>
</dbReference>
<feature type="region of interest" description="Disordered" evidence="2">
    <location>
        <begin position="218"/>
        <end position="271"/>
    </location>
</feature>
<dbReference type="InterPro" id="IPR040947">
    <property type="entry name" value="SMYLE_N"/>
</dbReference>
<dbReference type="GO" id="GO:0005794">
    <property type="term" value="C:Golgi apparatus"/>
    <property type="evidence" value="ECO:0000318"/>
    <property type="project" value="GO_Central"/>
</dbReference>
<evidence type="ECO:0000313" key="4">
    <source>
        <dbReference type="Proteomes" id="UP000008143"/>
    </source>
</evidence>
<reference evidence="5" key="1">
    <citation type="submission" date="2025-08" db="UniProtKB">
        <authorList>
            <consortium name="RefSeq"/>
        </authorList>
    </citation>
    <scope>IDENTIFICATION</scope>
    <source>
        <strain evidence="5">Nigerian</strain>
        <tissue evidence="5">Liver and blood</tissue>
    </source>
</reference>
<feature type="coiled-coil region" evidence="1">
    <location>
        <begin position="2389"/>
        <end position="2426"/>
    </location>
</feature>
<feature type="coiled-coil region" evidence="1">
    <location>
        <begin position="2014"/>
        <end position="2101"/>
    </location>
</feature>
<protein>
    <submittedName>
        <fullName evidence="5">Myomegalin isoform X1</fullName>
    </submittedName>
</protein>
<dbReference type="Pfam" id="PF18615">
    <property type="entry name" value="SMYLE_N"/>
    <property type="match status" value="1"/>
</dbReference>
<dbReference type="SMART" id="SM01148">
    <property type="entry name" value="DUF1220"/>
    <property type="match status" value="1"/>
</dbReference>
<sequence>MKESCRICGRELCGNQRRWIFHTASKLNLQVLLCHVLGREVPRDGRAEFACSKCAFMLERMCRFDTVIARIEALSIERLHKLISEKERLKHCLAGLYRKHNSEEDGPDTGPDSRPAAEGGTVDISELPDVRYSALLQEDFAYSGYEYWAELDQQSQEPQHCQHTDTGGVRPRRCRGCSGLRVADSDYEAVCKVPRKVARSPSCGPSTKGSASFCTEETMVTQPPPQPLPEAKAPPEGDGLRLSSGSSAESLATHMDAAATPSHKEEEPCKPPGDDAKCDYCSINHVAHSPVNGSRSEFAFLLAKVFNYKPVQIPRGCRIPVKSRLHDFKPNIMVASGLSATPSPGLGFLGIIAESPPSNAQDFVPELYDVQDLWQDVYEEYIPLHTQNLLEKQHQNVSQYEALSAQHVSDLQTLQGRLQETEASNKMLQESLHQVTAELNSARELSCNQERIIQSLRETLQSRDSEVADLYHIVEGHNDTIVKLQNMLQKSQTEQLQASQVTPSQQQLQLLDLQNTLFCTQRELQKQQRTLRQKERQLTDLEQSQRLLEADLLEGQQQKETTWKHNQELHGVLHKLQTELQEKSQLLQNSEEEKCTKLRAQENCIQKLQQTLAQKEQLQQEYMDLLKYQQSLGKHPGGSEHMLDKLRQRIKDRDAALEQAVDDKFCALEEKEKEIQQLKMIIREKQRDLERLQSVLSGNEETINSLDNLMKSKDLELEHISAAYKNLEWLKQEMEEKNQRSLKERDSIIQQLQQALQDRSKEIQDMMATFLQKSEMGSFDLIQELQACLECKEKMLQEALHNRSQQADEHMRELEELLTSMASEKMGQWFVCKSCALKEKQNSEMDQSPACQKTVKQLAKAKPLSDHPISVCVTSLSADLKDPAVAQSNQTEALESELAKAKDDLQLVLRKERENQIEVSALQSVIREQSEQLQEQAADMDALNRSIQIKEDLIKDLQMQLVDPEEVPTVEHLTQEVLSLKEKLAISGVPEPEHGIDHYQKLSKLLEELVADRSRLNDALHAEKQLYSSLVQFHSDPDSIKRTSALQEELLTAQTLTCQLEDTLEMATERLRQLDSERGLTAITFGGLKEDNDVDEDSSSQFSDSIEDDTDYQSNGQGPKPQADSMDSAPIVANGDKDLQNELLSVRNELQQVMEVKTKTEEELRILKSRLEEAGISDAADFRNALQILCQKRNEWNVEMESEKLGQWEDEKMEEEGLSVDKGLRVELRKLQGKMRQAETVIKHLKEQLALNSQDGAGTFNPDLIVSMAVEIERLKTEKASATMKRSAVVNEQPEEETSKRHCNWNSSGDVGEPEKHGTKQKPHVVQKELGSDWQENEANLEVQTMQLRSELAQRVRQNQELQDKLVKSEATVHAQTDQLKQYRGLLNESLVEQDSKQVQVDFQDLGYETCGRSENEVDREESTSPEYEEHEELFSENSLMEEPSSPYKGWSPLVTSSPLKNNECGQNDWTLDWEKSEDVTVLQQHVKNLKVQLQKAQKVISNLQSRARSFSASSDYANHHRLKHSVSFHGSTSHSITDEDEGWQSDTVGVNSTKDLEQLVQRVSMLEAQLHQSHRDVGAQDQIKSATWPGKYDSLIQAQARELSLLRQKLREGRSVCHILTQHLGDTIKSFEELLRANDIDYYMGQGFREQLTQGTQLAERLNNKLNSKERSDVDDKSRHELLAIRLSKELQQKDKIIESLQSKLEGHSLTPSSSHAISESDQSDRTSFVSDDQLSNNDDLDGCSEVATASDYTRSTHVADAIHIDNVASHPAKPSLSTSHEVQQQPKLHVKSAQPHSAETLQGHFIPPPSSVNVLSAALPPSAPFPPFGAHPPMVSGPPVFSLAEVQQELHILQKQLAESMPMASSAIRPAHASTSFFDTTTSSVFPSYFPQPLHDIPSTTATQNAPGFRAAETGFSNSSGLWDMQHLVRPVNGNVHGDASSGSSGYQSASKLTGSDLLEEHLAEIRNLRQSLEESIHMNDRLRAQLEDKLTAATKGSGPPTNIYIHGLESLPQLSNENRALREENLSLQVRINQISRDYFKELENLQKLLSSSRAQLKNVETDLEQKTQESKKLQEELDQKQQEILHLQKERQSNQEKSNRLQHQATLLEQQLNENCQLVNSMQSELQVYERLYGSSKLVLSAFSGETYHSLPANYDFSELLSEVRSLRSQMEKSIQVNTSIRHNLEKQLEGSFGANEMRPSSINIFPLCEHTAKKQLFQDPIPSPPVRDVGMHSPSTFFPSSSFLNASHTAPVLDLSLLNKAQEASCNSASGESKSEKLEGDAPDGSFANKNGRHVIGHIDDFTALKQQILEGKMLIQKMETIMQSSLNIAFLEIHGTKALDYGSIKRLFSTTSTLHQILKESASLLGMFWRAALPNTQSATQQKKEEQAMKEEICQLKNKLKEQEVALQEAKEHLKSTNRAKESMEHFIVSQLTRTHDVLKKTRSNLEPLQKNSVKVSSGKSLCKGPVQQRSAKFQSHVMDVFQEPPRKKPQLKSIKCPDHWACHRLIQATQ</sequence>
<feature type="region of interest" description="Disordered" evidence="2">
    <location>
        <begin position="100"/>
        <end position="122"/>
    </location>
</feature>
<keyword evidence="1" id="KW-0175">Coiled coil</keyword>
<feature type="coiled-coil region" evidence="1">
    <location>
        <begin position="411"/>
        <end position="445"/>
    </location>
</feature>
<gene>
    <name evidence="5 6" type="primary">pde4dip</name>
    <name evidence="5" type="synonym">cmya2</name>
    <name evidence="5" type="synonym">mmgl</name>
    <name evidence="5" type="synonym">myomegalin</name>
</gene>
<feature type="coiled-coil region" evidence="1">
    <location>
        <begin position="1480"/>
        <end position="1507"/>
    </location>
</feature>
<evidence type="ECO:0000259" key="3">
    <source>
        <dbReference type="SMART" id="SM01148"/>
    </source>
</evidence>
<evidence type="ECO:0000256" key="1">
    <source>
        <dbReference type="SAM" id="Coils"/>
    </source>
</evidence>
<name>A0A8J1JGL1_XENTR</name>
<feature type="coiled-coil region" evidence="1">
    <location>
        <begin position="474"/>
        <end position="817"/>
    </location>
</feature>
<dbReference type="GO" id="GO:0060090">
    <property type="term" value="F:molecular adaptor activity"/>
    <property type="evidence" value="ECO:0000318"/>
    <property type="project" value="GO_Central"/>
</dbReference>
<feature type="coiled-coil region" evidence="1">
    <location>
        <begin position="884"/>
        <end position="960"/>
    </location>
</feature>
<dbReference type="GO" id="GO:0007098">
    <property type="term" value="P:centrosome cycle"/>
    <property type="evidence" value="ECO:0000318"/>
    <property type="project" value="GO_Central"/>
</dbReference>
<evidence type="ECO:0000313" key="6">
    <source>
        <dbReference type="Xenbase" id="XB-GENE-982015"/>
    </source>
</evidence>
<dbReference type="CTD" id="9659"/>
<feature type="region of interest" description="Disordered" evidence="2">
    <location>
        <begin position="1089"/>
        <end position="1133"/>
    </location>
</feature>
<dbReference type="OrthoDB" id="10255000at2759"/>
<dbReference type="AGR" id="Xenbase:XB-GENE-982015"/>
<dbReference type="PANTHER" id="PTHR46501:SF2">
    <property type="entry name" value="MYOMEGALIN"/>
    <property type="match status" value="1"/>
</dbReference>
<dbReference type="Proteomes" id="UP000008143">
    <property type="component" value="Chromosome 4"/>
</dbReference>
<feature type="domain" description="Olduvai" evidence="3">
    <location>
        <begin position="1678"/>
        <end position="1745"/>
    </location>
</feature>
<evidence type="ECO:0000313" key="5">
    <source>
        <dbReference type="RefSeq" id="XP_031756145.1"/>
    </source>
</evidence>
<feature type="coiled-coil region" evidence="1">
    <location>
        <begin position="1958"/>
        <end position="1988"/>
    </location>
</feature>
<feature type="coiled-coil region" evidence="1">
    <location>
        <begin position="1143"/>
        <end position="1170"/>
    </location>
</feature>
<proteinExistence type="predicted"/>